<name>A0ABT9KD28_9PAST</name>
<protein>
    <submittedName>
        <fullName evidence="3">Glycosyltransferase family 2 protein</fullName>
    </submittedName>
</protein>
<dbReference type="InterPro" id="IPR029044">
    <property type="entry name" value="Nucleotide-diphossugar_trans"/>
</dbReference>
<evidence type="ECO:0000259" key="2">
    <source>
        <dbReference type="Pfam" id="PF00535"/>
    </source>
</evidence>
<dbReference type="Pfam" id="PF00535">
    <property type="entry name" value="Glycos_transf_2"/>
    <property type="match status" value="1"/>
</dbReference>
<dbReference type="PANTHER" id="PTHR48090">
    <property type="entry name" value="UNDECAPRENYL-PHOSPHATE 4-DEOXY-4-FORMAMIDO-L-ARABINOSE TRANSFERASE-RELATED"/>
    <property type="match status" value="1"/>
</dbReference>
<sequence length="302" mass="34391">MSKKIAILIPCYNEEHSIEDTVLSFSKALPEAKIYVYDNNSTDRTLEIAKTLSCEVRTETQQGKGAVVRRMFADIEADIYVLVDGDNTYDASIAPQLIDKLLSDNLDMVVGARTRSSETYPRGHILGNKVFSKIVSVFFNSSINDVFSGYRIMTRRFVKSLPVMSNGFEIETEMTVHALQLCLPIKEIETNYFMRKENSKSKLNTYRDGFKILRFIFFLIREQKPMLFFSFLSLCCVFLSLWFGGVVIWDFWLTGQVSKLPTAVLSSGIGILAILFFAMALILDSISNGRKEVKKLHYLNLK</sequence>
<feature type="transmembrane region" description="Helical" evidence="1">
    <location>
        <begin position="264"/>
        <end position="286"/>
    </location>
</feature>
<evidence type="ECO:0000256" key="1">
    <source>
        <dbReference type="SAM" id="Phobius"/>
    </source>
</evidence>
<gene>
    <name evidence="3" type="ORF">O7M46_03360</name>
</gene>
<reference evidence="3 4" key="1">
    <citation type="submission" date="2022-12" db="EMBL/GenBank/DDBJ databases">
        <title>Genome sequence of Pasteurellaceae Bisgaard Taxon 45.</title>
        <authorList>
            <person name="Foggin C."/>
            <person name="Rosen L.E."/>
            <person name="Henton M."/>
            <person name="Buys A."/>
            <person name="Floyd T."/>
            <person name="Turner A.D."/>
            <person name="Tarbin J."/>
            <person name="Lloyd A.S."/>
            <person name="Chaitezvi C."/>
            <person name="Ellis R.J."/>
            <person name="Roberts H.C."/>
            <person name="Dastjerdi A."/>
            <person name="Nunez A."/>
            <person name="Van Vliet A.H."/>
            <person name="Steinbach F."/>
        </authorList>
    </citation>
    <scope>NUCLEOTIDE SEQUENCE [LARGE SCALE GENOMIC DNA]</scope>
    <source>
        <strain evidence="3 4">VF20HR</strain>
    </source>
</reference>
<evidence type="ECO:0000313" key="4">
    <source>
        <dbReference type="Proteomes" id="UP001224083"/>
    </source>
</evidence>
<comment type="caution">
    <text evidence="3">The sequence shown here is derived from an EMBL/GenBank/DDBJ whole genome shotgun (WGS) entry which is preliminary data.</text>
</comment>
<keyword evidence="1" id="KW-1133">Transmembrane helix</keyword>
<accession>A0ABT9KD28</accession>
<dbReference type="SUPFAM" id="SSF53448">
    <property type="entry name" value="Nucleotide-diphospho-sugar transferases"/>
    <property type="match status" value="1"/>
</dbReference>
<dbReference type="InterPro" id="IPR001173">
    <property type="entry name" value="Glyco_trans_2-like"/>
</dbReference>
<evidence type="ECO:0000313" key="3">
    <source>
        <dbReference type="EMBL" id="MDP9499984.1"/>
    </source>
</evidence>
<proteinExistence type="predicted"/>
<dbReference type="InterPro" id="IPR050256">
    <property type="entry name" value="Glycosyltransferase_2"/>
</dbReference>
<organism evidence="3 4">
    <name type="scientific">Bisgaard Taxon 45</name>
    <dbReference type="NCBI Taxonomy" id="304289"/>
    <lineage>
        <taxon>Bacteria</taxon>
        <taxon>Pseudomonadati</taxon>
        <taxon>Pseudomonadota</taxon>
        <taxon>Gammaproteobacteria</taxon>
        <taxon>Pasteurellales</taxon>
        <taxon>Pasteurellaceae</taxon>
    </lineage>
</organism>
<dbReference type="Proteomes" id="UP001224083">
    <property type="component" value="Unassembled WGS sequence"/>
</dbReference>
<dbReference type="CDD" id="cd04179">
    <property type="entry name" value="DPM_DPG-synthase_like"/>
    <property type="match status" value="1"/>
</dbReference>
<feature type="domain" description="Glycosyltransferase 2-like" evidence="2">
    <location>
        <begin position="7"/>
        <end position="159"/>
    </location>
</feature>
<keyword evidence="1" id="KW-0812">Transmembrane</keyword>
<dbReference type="PANTHER" id="PTHR48090:SF7">
    <property type="entry name" value="RFBJ PROTEIN"/>
    <property type="match status" value="1"/>
</dbReference>
<dbReference type="Gene3D" id="3.90.550.10">
    <property type="entry name" value="Spore Coat Polysaccharide Biosynthesis Protein SpsA, Chain A"/>
    <property type="match status" value="1"/>
</dbReference>
<keyword evidence="1" id="KW-0472">Membrane</keyword>
<keyword evidence="4" id="KW-1185">Reference proteome</keyword>
<dbReference type="EMBL" id="JAQAHH010000004">
    <property type="protein sequence ID" value="MDP9499984.1"/>
    <property type="molecule type" value="Genomic_DNA"/>
</dbReference>
<feature type="transmembrane region" description="Helical" evidence="1">
    <location>
        <begin position="227"/>
        <end position="252"/>
    </location>
</feature>